<feature type="compositionally biased region" description="Low complexity" evidence="1">
    <location>
        <begin position="139"/>
        <end position="157"/>
    </location>
</feature>
<dbReference type="InterPro" id="IPR009576">
    <property type="entry name" value="Biofilm_formation_YgiB"/>
</dbReference>
<accession>A0A4V1RIZ3</accession>
<dbReference type="Proteomes" id="UP000289411">
    <property type="component" value="Unassembled WGS sequence"/>
</dbReference>
<protein>
    <submittedName>
        <fullName evidence="2">DUF1190 domain-containing protein</fullName>
    </submittedName>
</protein>
<gene>
    <name evidence="2" type="ORF">D3272_06145</name>
</gene>
<reference evidence="2 3" key="2">
    <citation type="submission" date="2019-02" db="EMBL/GenBank/DDBJ databases">
        <title>'Lichenibacterium ramalinii' gen. nov. sp. nov., 'Lichenibacterium minor' gen. nov. sp. nov.</title>
        <authorList>
            <person name="Pankratov T."/>
        </authorList>
    </citation>
    <scope>NUCLEOTIDE SEQUENCE [LARGE SCALE GENOMIC DNA]</scope>
    <source>
        <strain evidence="2 3">RmlP001</strain>
    </source>
</reference>
<dbReference type="EMBL" id="QYBC01000004">
    <property type="protein sequence ID" value="RYB06331.1"/>
    <property type="molecule type" value="Genomic_DNA"/>
</dbReference>
<sequence>MAGMLLAGGAEAAGPSRFASYDTEADCVAARTLAPAVCHTAFANARAEYEGKTPSFPSAALCVRRYAACMAWPPGAAGAASYRPRWDGVDIVDTPTEHSVTPSPGSTGRAVRFAARPLDETAAPLVIRGASIPVPPQRSAPRAAGRPGPTPAVAERAPAPPPPGSGFKLEDGVLTYPAPARFQPRNLPKP</sequence>
<name>A0A4V1RIZ3_9HYPH</name>
<evidence type="ECO:0000256" key="1">
    <source>
        <dbReference type="SAM" id="MobiDB-lite"/>
    </source>
</evidence>
<dbReference type="Pfam" id="PF06693">
    <property type="entry name" value="DUF1190"/>
    <property type="match status" value="1"/>
</dbReference>
<evidence type="ECO:0000313" key="2">
    <source>
        <dbReference type="EMBL" id="RYB06331.1"/>
    </source>
</evidence>
<organism evidence="2 3">
    <name type="scientific">Lichenibacterium ramalinae</name>
    <dbReference type="NCBI Taxonomy" id="2316527"/>
    <lineage>
        <taxon>Bacteria</taxon>
        <taxon>Pseudomonadati</taxon>
        <taxon>Pseudomonadota</taxon>
        <taxon>Alphaproteobacteria</taxon>
        <taxon>Hyphomicrobiales</taxon>
        <taxon>Lichenihabitantaceae</taxon>
        <taxon>Lichenibacterium</taxon>
    </lineage>
</organism>
<evidence type="ECO:0000313" key="3">
    <source>
        <dbReference type="Proteomes" id="UP000289411"/>
    </source>
</evidence>
<comment type="caution">
    <text evidence="2">The sequence shown here is derived from an EMBL/GenBank/DDBJ whole genome shotgun (WGS) entry which is preliminary data.</text>
</comment>
<feature type="region of interest" description="Disordered" evidence="1">
    <location>
        <begin position="128"/>
        <end position="190"/>
    </location>
</feature>
<proteinExistence type="predicted"/>
<keyword evidence="3" id="KW-1185">Reference proteome</keyword>
<dbReference type="AlphaFoldDB" id="A0A4V1RIZ3"/>
<reference evidence="2 3" key="1">
    <citation type="submission" date="2018-09" db="EMBL/GenBank/DDBJ databases">
        <authorList>
            <person name="Grouzdev D.S."/>
            <person name="Krutkina M.S."/>
        </authorList>
    </citation>
    <scope>NUCLEOTIDE SEQUENCE [LARGE SCALE GENOMIC DNA]</scope>
    <source>
        <strain evidence="2 3">RmlP001</strain>
    </source>
</reference>